<dbReference type="Pfam" id="PF13361">
    <property type="entry name" value="UvrD_C"/>
    <property type="match status" value="1"/>
</dbReference>
<reference evidence="15 16" key="1">
    <citation type="journal article" date="2011" name="J. Bacteriol.">
        <title>Whole-genome sequences of thirteen isolates of Borrelia burgdorferi.</title>
        <authorList>
            <person name="Schutzer S.E."/>
            <person name="Fraser-Liggett C.M."/>
            <person name="Casjens S.R."/>
            <person name="Qiu W.G."/>
            <person name="Dunn J.J."/>
            <person name="Mongodin E.F."/>
            <person name="Luft B.J."/>
        </authorList>
    </citation>
    <scope>NUCLEOTIDE SEQUENCE [LARGE SCALE GENOMIC DNA]</scope>
    <source>
        <strain evidence="15 16">ZS7</strain>
    </source>
</reference>
<dbReference type="InterPro" id="IPR027417">
    <property type="entry name" value="P-loop_NTPase"/>
</dbReference>
<keyword evidence="7" id="KW-0413">Isomerase</keyword>
<dbReference type="Gene3D" id="3.40.50.300">
    <property type="entry name" value="P-loop containing nucleotide triphosphate hydrolases"/>
    <property type="match status" value="2"/>
</dbReference>
<evidence type="ECO:0000256" key="9">
    <source>
        <dbReference type="ARBA" id="ARBA00034808"/>
    </source>
</evidence>
<dbReference type="SUPFAM" id="SSF52540">
    <property type="entry name" value="P-loop containing nucleoside triphosphate hydrolases"/>
    <property type="match status" value="1"/>
</dbReference>
<dbReference type="HOGENOM" id="CLU_004585_5_2_12"/>
<evidence type="ECO:0000313" key="15">
    <source>
        <dbReference type="EMBL" id="ACK75152.1"/>
    </source>
</evidence>
<dbReference type="PANTHER" id="PTHR11070:SF2">
    <property type="entry name" value="ATP-DEPENDENT DNA HELICASE SRS2"/>
    <property type="match status" value="1"/>
</dbReference>
<comment type="similarity">
    <text evidence="1">Belongs to the helicase family. UvrD subfamily.</text>
</comment>
<evidence type="ECO:0000256" key="6">
    <source>
        <dbReference type="ARBA" id="ARBA00023125"/>
    </source>
</evidence>
<dbReference type="AlphaFoldDB" id="A0A0H3C3D5"/>
<comment type="catalytic activity">
    <reaction evidence="11">
        <text>ATP + H2O = ADP + phosphate + H(+)</text>
        <dbReference type="Rhea" id="RHEA:13065"/>
        <dbReference type="ChEBI" id="CHEBI:15377"/>
        <dbReference type="ChEBI" id="CHEBI:15378"/>
        <dbReference type="ChEBI" id="CHEBI:30616"/>
        <dbReference type="ChEBI" id="CHEBI:43474"/>
        <dbReference type="ChEBI" id="CHEBI:456216"/>
        <dbReference type="EC" id="5.6.2.4"/>
    </reaction>
</comment>
<dbReference type="CDD" id="cd17932">
    <property type="entry name" value="DEXQc_UvrD"/>
    <property type="match status" value="1"/>
</dbReference>
<evidence type="ECO:0000256" key="11">
    <source>
        <dbReference type="ARBA" id="ARBA00048988"/>
    </source>
</evidence>
<feature type="domain" description="UvrD-like helicase C-terminal" evidence="14">
    <location>
        <begin position="278"/>
        <end position="568"/>
    </location>
</feature>
<dbReference type="GO" id="GO:0000725">
    <property type="term" value="P:recombinational repair"/>
    <property type="evidence" value="ECO:0007669"/>
    <property type="project" value="TreeGrafter"/>
</dbReference>
<evidence type="ECO:0000259" key="13">
    <source>
        <dbReference type="PROSITE" id="PS51198"/>
    </source>
</evidence>
<dbReference type="GO" id="GO:0005524">
    <property type="term" value="F:ATP binding"/>
    <property type="evidence" value="ECO:0007669"/>
    <property type="project" value="UniProtKB-UniRule"/>
</dbReference>
<keyword evidence="5 12" id="KW-0067">ATP-binding</keyword>
<feature type="binding site" evidence="12">
    <location>
        <begin position="30"/>
        <end position="37"/>
    </location>
    <ligand>
        <name>ATP</name>
        <dbReference type="ChEBI" id="CHEBI:30616"/>
    </ligand>
</feature>
<evidence type="ECO:0000256" key="2">
    <source>
        <dbReference type="ARBA" id="ARBA00022741"/>
    </source>
</evidence>
<dbReference type="InterPro" id="IPR013986">
    <property type="entry name" value="DExx_box_DNA_helicase_dom_sf"/>
</dbReference>
<evidence type="ECO:0000259" key="14">
    <source>
        <dbReference type="PROSITE" id="PS51217"/>
    </source>
</evidence>
<proteinExistence type="inferred from homology"/>
<evidence type="ECO:0000256" key="5">
    <source>
        <dbReference type="ARBA" id="ARBA00022840"/>
    </source>
</evidence>
<keyword evidence="4 12" id="KW-0347">Helicase</keyword>
<organism evidence="15 16">
    <name type="scientific">Borreliella burgdorferi (strain ZS7)</name>
    <name type="common">Borrelia burgdorferi</name>
    <dbReference type="NCBI Taxonomy" id="445985"/>
    <lineage>
        <taxon>Bacteria</taxon>
        <taxon>Pseudomonadati</taxon>
        <taxon>Spirochaetota</taxon>
        <taxon>Spirochaetia</taxon>
        <taxon>Spirochaetales</taxon>
        <taxon>Borreliaceae</taxon>
        <taxon>Borreliella</taxon>
    </lineage>
</organism>
<keyword evidence="6" id="KW-0238">DNA-binding</keyword>
<dbReference type="Gene3D" id="1.10.486.10">
    <property type="entry name" value="PCRA, domain 4"/>
    <property type="match status" value="1"/>
</dbReference>
<dbReference type="Gene3D" id="1.10.10.160">
    <property type="match status" value="1"/>
</dbReference>
<gene>
    <name evidence="15" type="primary">pcrA</name>
    <name evidence="15" type="ordered locus">BbuZS7_0621</name>
</gene>
<dbReference type="InterPro" id="IPR014017">
    <property type="entry name" value="DNA_helicase_UvrD-like_C"/>
</dbReference>
<evidence type="ECO:0000256" key="8">
    <source>
        <dbReference type="ARBA" id="ARBA00034617"/>
    </source>
</evidence>
<dbReference type="PANTHER" id="PTHR11070">
    <property type="entry name" value="UVRD / RECB / PCRA DNA HELICASE FAMILY MEMBER"/>
    <property type="match status" value="1"/>
</dbReference>
<sequence>MSNDDFLKNSLNQFQYEAVTTIEGALLIIAGAGSGKTRVVTHRIAYLLLKGIAQREILALTFTNKAANEMKDRIKKILKSPLSNLMVSTFHAFGLYFLKENYKLLGYRKNFSIYDDNDRISLLKEILLDEGLFNKKVSLNSLSNVISLLKNGILTLNDLKEEDINIYRLYEERLRLYNSFDFDDLILKPKELLSNNSDIRNKYSKRYKYVLIDEFQDTSLIQYNFIRLLINHSNLCCVGDDDQSIYSWRGANYNNMLQFEKDYNVKEIKLEQNYRSAKNILDVANSVILNNKNRKEKTLWSSKMCSKVIDVFIFEDEIQESEFVANRIMQLSRLEDFNSKKIGVLMRTNALFKNVEMIFRRQGIKYKVSGGTSFFQRKEIKDIISYLNVIINPKSDYDLLRIINVPRRGIGKEYLKKIRDIADKKGCCIYDALCDITFSFTNISSYDKALNKQVIESIEDFVSFIEEYQYKFSITKNTYSNIIKEMIESIEYWGFLVSENPNSIKVAEYKYQNIEGFLSIIKNWESKQFGELRDLSSFLNYIVLQSNEVSEEAENININLMTVHSAKGLEFDYVFFIAVEDNIIPHHRIIEDSEVDLEEERRVFYVALTRAKDSLVITMANKRKKDRQIFDQLPSRFISEIPKEFLNFNYYADFVENKA</sequence>
<evidence type="ECO:0000256" key="1">
    <source>
        <dbReference type="ARBA" id="ARBA00009922"/>
    </source>
</evidence>
<dbReference type="RefSeq" id="WP_002658116.1">
    <property type="nucleotide sequence ID" value="NC_011728.1"/>
</dbReference>
<accession>A0A0H3C3D5</accession>
<evidence type="ECO:0000256" key="3">
    <source>
        <dbReference type="ARBA" id="ARBA00022801"/>
    </source>
</evidence>
<evidence type="ECO:0000256" key="4">
    <source>
        <dbReference type="ARBA" id="ARBA00022806"/>
    </source>
</evidence>
<evidence type="ECO:0000256" key="12">
    <source>
        <dbReference type="PROSITE-ProRule" id="PRU00560"/>
    </source>
</evidence>
<comment type="catalytic activity">
    <reaction evidence="8">
        <text>Couples ATP hydrolysis with the unwinding of duplex DNA by translocating in the 3'-5' direction.</text>
        <dbReference type="EC" id="5.6.2.4"/>
    </reaction>
</comment>
<dbReference type="InterPro" id="IPR000212">
    <property type="entry name" value="DNA_helicase_UvrD/REP"/>
</dbReference>
<dbReference type="KEGG" id="bbz:BbuZS7_0621"/>
<dbReference type="GO" id="GO:0016887">
    <property type="term" value="F:ATP hydrolysis activity"/>
    <property type="evidence" value="ECO:0007669"/>
    <property type="project" value="RHEA"/>
</dbReference>
<dbReference type="PROSITE" id="PS51198">
    <property type="entry name" value="UVRD_HELICASE_ATP_BIND"/>
    <property type="match status" value="1"/>
</dbReference>
<evidence type="ECO:0000313" key="16">
    <source>
        <dbReference type="Proteomes" id="UP000006901"/>
    </source>
</evidence>
<dbReference type="InterPro" id="IPR014016">
    <property type="entry name" value="UvrD-like_ATP-bd"/>
</dbReference>
<evidence type="ECO:0000256" key="10">
    <source>
        <dbReference type="ARBA" id="ARBA00034923"/>
    </source>
</evidence>
<feature type="domain" description="UvrD-like helicase ATP-binding" evidence="13">
    <location>
        <begin position="9"/>
        <end position="277"/>
    </location>
</feature>
<dbReference type="GeneID" id="56568040"/>
<name>A0A0H3C3D5_BORBZ</name>
<keyword evidence="3 12" id="KW-0378">Hydrolase</keyword>
<protein>
    <recommendedName>
        <fullName evidence="9">DNA 3'-5' helicase</fullName>
        <ecNumber evidence="9">5.6.2.4</ecNumber>
    </recommendedName>
    <alternativeName>
        <fullName evidence="10">DNA 3'-5' helicase II</fullName>
    </alternativeName>
</protein>
<dbReference type="EMBL" id="CP001205">
    <property type="protein sequence ID" value="ACK75152.1"/>
    <property type="molecule type" value="Genomic_DNA"/>
</dbReference>
<dbReference type="GO" id="GO:0003677">
    <property type="term" value="F:DNA binding"/>
    <property type="evidence" value="ECO:0007669"/>
    <property type="project" value="UniProtKB-KW"/>
</dbReference>
<keyword evidence="2 12" id="KW-0547">Nucleotide-binding</keyword>
<dbReference type="Pfam" id="PF00580">
    <property type="entry name" value="UvrD-helicase"/>
    <property type="match status" value="1"/>
</dbReference>
<evidence type="ECO:0000256" key="7">
    <source>
        <dbReference type="ARBA" id="ARBA00023235"/>
    </source>
</evidence>
<dbReference type="PROSITE" id="PS51217">
    <property type="entry name" value="UVRD_HELICASE_CTER"/>
    <property type="match status" value="1"/>
</dbReference>
<dbReference type="GO" id="GO:0005829">
    <property type="term" value="C:cytosol"/>
    <property type="evidence" value="ECO:0007669"/>
    <property type="project" value="TreeGrafter"/>
</dbReference>
<dbReference type="EC" id="5.6.2.4" evidence="9"/>
<dbReference type="Proteomes" id="UP000006901">
    <property type="component" value="Chromosome"/>
</dbReference>
<dbReference type="GO" id="GO:0043138">
    <property type="term" value="F:3'-5' DNA helicase activity"/>
    <property type="evidence" value="ECO:0007669"/>
    <property type="project" value="UniProtKB-EC"/>
</dbReference>